<accession>A0ABP8FQR3</accession>
<reference evidence="3" key="1">
    <citation type="journal article" date="2019" name="Int. J. Syst. Evol. Microbiol.">
        <title>The Global Catalogue of Microorganisms (GCM) 10K type strain sequencing project: providing services to taxonomists for standard genome sequencing and annotation.</title>
        <authorList>
            <consortium name="The Broad Institute Genomics Platform"/>
            <consortium name="The Broad Institute Genome Sequencing Center for Infectious Disease"/>
            <person name="Wu L."/>
            <person name="Ma J."/>
        </authorList>
    </citation>
    <scope>NUCLEOTIDE SEQUENCE [LARGE SCALE GENOMIC DNA]</scope>
    <source>
        <strain evidence="3">JCM 17917</strain>
    </source>
</reference>
<comment type="caution">
    <text evidence="2">The sequence shown here is derived from an EMBL/GenBank/DDBJ whole genome shotgun (WGS) entry which is preliminary data.</text>
</comment>
<name>A0ABP8FQR3_9BACT</name>
<organism evidence="2 3">
    <name type="scientific">Nibribacter koreensis</name>
    <dbReference type="NCBI Taxonomy" id="1084519"/>
    <lineage>
        <taxon>Bacteria</taxon>
        <taxon>Pseudomonadati</taxon>
        <taxon>Bacteroidota</taxon>
        <taxon>Cytophagia</taxon>
        <taxon>Cytophagales</taxon>
        <taxon>Hymenobacteraceae</taxon>
        <taxon>Nibribacter</taxon>
    </lineage>
</organism>
<evidence type="ECO:0000313" key="2">
    <source>
        <dbReference type="EMBL" id="GAA4308921.1"/>
    </source>
</evidence>
<gene>
    <name evidence="2" type="ORF">GCM10023183_25830</name>
</gene>
<dbReference type="Proteomes" id="UP001501844">
    <property type="component" value="Unassembled WGS sequence"/>
</dbReference>
<keyword evidence="1" id="KW-0812">Transmembrane</keyword>
<feature type="transmembrane region" description="Helical" evidence="1">
    <location>
        <begin position="126"/>
        <end position="147"/>
    </location>
</feature>
<dbReference type="RefSeq" id="WP_345166797.1">
    <property type="nucleotide sequence ID" value="NZ_BAABGX010000002.1"/>
</dbReference>
<feature type="transmembrane region" description="Helical" evidence="1">
    <location>
        <begin position="47"/>
        <end position="67"/>
    </location>
</feature>
<dbReference type="EMBL" id="BAABGX010000002">
    <property type="protein sequence ID" value="GAA4308921.1"/>
    <property type="molecule type" value="Genomic_DNA"/>
</dbReference>
<evidence type="ECO:0000256" key="1">
    <source>
        <dbReference type="SAM" id="Phobius"/>
    </source>
</evidence>
<keyword evidence="1" id="KW-0472">Membrane</keyword>
<protein>
    <submittedName>
        <fullName evidence="2">Uncharacterized protein</fullName>
    </submittedName>
</protein>
<sequence>MKLDSLKDAWQVYAAQTAAVHQVTEDQISGLLKTRTQNAVTKLKKNMYFELAMLLFTVLLFGVGVVLVQDDMVFKILCMVIVVICLPFLGYFLGRLQYLRRLNVTSENLRGTLQNLTEMLTGLTKLYFWSNVLFAPIGLAAGQLVYLKLGEGINLSHLPWEQLSLRLIIGFVIGGVFGYIFLRWYIRQMYGNHLKNLRGALHELESLEVAA</sequence>
<evidence type="ECO:0000313" key="3">
    <source>
        <dbReference type="Proteomes" id="UP001501844"/>
    </source>
</evidence>
<feature type="transmembrane region" description="Helical" evidence="1">
    <location>
        <begin position="73"/>
        <end position="93"/>
    </location>
</feature>
<feature type="transmembrane region" description="Helical" evidence="1">
    <location>
        <begin position="167"/>
        <end position="186"/>
    </location>
</feature>
<proteinExistence type="predicted"/>
<keyword evidence="3" id="KW-1185">Reference proteome</keyword>
<keyword evidence="1" id="KW-1133">Transmembrane helix</keyword>